<evidence type="ECO:0000313" key="10">
    <source>
        <dbReference type="Proteomes" id="UP000000343"/>
    </source>
</evidence>
<dbReference type="OrthoDB" id="532510at2"/>
<name>E8WXD6_GRATM</name>
<evidence type="ECO:0000313" key="9">
    <source>
        <dbReference type="EMBL" id="ADW67469.1"/>
    </source>
</evidence>
<keyword evidence="2" id="KW-1277">Toxin-antitoxin system</keyword>
<accession>E8WXD6</accession>
<dbReference type="GO" id="GO:0046872">
    <property type="term" value="F:metal ion binding"/>
    <property type="evidence" value="ECO:0007669"/>
    <property type="project" value="UniProtKB-KW"/>
</dbReference>
<dbReference type="STRING" id="1198114.AciX9_0397"/>
<dbReference type="GO" id="GO:0004518">
    <property type="term" value="F:nuclease activity"/>
    <property type="evidence" value="ECO:0007669"/>
    <property type="project" value="UniProtKB-KW"/>
</dbReference>
<feature type="domain" description="PIN" evidence="8">
    <location>
        <begin position="3"/>
        <end position="131"/>
    </location>
</feature>
<dbReference type="KEGG" id="acm:AciX9_0397"/>
<dbReference type="InterPro" id="IPR002716">
    <property type="entry name" value="PIN_dom"/>
</dbReference>
<keyword evidence="10" id="KW-1185">Reference proteome</keyword>
<keyword evidence="5" id="KW-0378">Hydrolase</keyword>
<comment type="similarity">
    <text evidence="7">Belongs to the PINc/VapC protein family.</text>
</comment>
<keyword evidence="4" id="KW-0479">Metal-binding</keyword>
<dbReference type="SUPFAM" id="SSF88723">
    <property type="entry name" value="PIN domain-like"/>
    <property type="match status" value="1"/>
</dbReference>
<keyword evidence="3" id="KW-0540">Nuclease</keyword>
<organism evidence="10">
    <name type="scientific">Granulicella tundricola (strain ATCC BAA-1859 / DSM 23138 / MP5ACTX9)</name>
    <dbReference type="NCBI Taxonomy" id="1198114"/>
    <lineage>
        <taxon>Bacteria</taxon>
        <taxon>Pseudomonadati</taxon>
        <taxon>Acidobacteriota</taxon>
        <taxon>Terriglobia</taxon>
        <taxon>Terriglobales</taxon>
        <taxon>Acidobacteriaceae</taxon>
        <taxon>Granulicella</taxon>
    </lineage>
</organism>
<sequence length="137" mass="15011">MLYLLDTDILSQRTKPFPNPQVKAWLAATNDLDTAISVINLLELQQGVGVLPTGKRKKSLEHWLSVSILEIYENRILPISPEIALHAGNLVALAKSSGHTATAEDALIAATAHIHALTLVTLNRKHFQRLGAKMLSF</sequence>
<dbReference type="PaxDb" id="1198114-AciX9_0397"/>
<dbReference type="InterPro" id="IPR029060">
    <property type="entry name" value="PIN-like_dom_sf"/>
</dbReference>
<protein>
    <submittedName>
        <fullName evidence="9">PilT protein domain protein</fullName>
    </submittedName>
</protein>
<dbReference type="PANTHER" id="PTHR33653:SF1">
    <property type="entry name" value="RIBONUCLEASE VAPC2"/>
    <property type="match status" value="1"/>
</dbReference>
<dbReference type="eggNOG" id="COG1487">
    <property type="taxonomic scope" value="Bacteria"/>
</dbReference>
<keyword evidence="6" id="KW-0460">Magnesium</keyword>
<dbReference type="HOGENOM" id="CLU_118482_8_2_0"/>
<comment type="cofactor">
    <cofactor evidence="1">
        <name>Mg(2+)</name>
        <dbReference type="ChEBI" id="CHEBI:18420"/>
    </cofactor>
</comment>
<dbReference type="EMBL" id="CP002480">
    <property type="protein sequence ID" value="ADW67469.1"/>
    <property type="molecule type" value="Genomic_DNA"/>
</dbReference>
<dbReference type="AlphaFoldDB" id="E8WXD6"/>
<gene>
    <name evidence="9" type="ordered locus">AciX9_0397</name>
</gene>
<dbReference type="Pfam" id="PF01850">
    <property type="entry name" value="PIN"/>
    <property type="match status" value="1"/>
</dbReference>
<evidence type="ECO:0000256" key="6">
    <source>
        <dbReference type="ARBA" id="ARBA00022842"/>
    </source>
</evidence>
<dbReference type="RefSeq" id="WP_013578797.1">
    <property type="nucleotide sequence ID" value="NC_015064.1"/>
</dbReference>
<evidence type="ECO:0000259" key="8">
    <source>
        <dbReference type="Pfam" id="PF01850"/>
    </source>
</evidence>
<dbReference type="InterPro" id="IPR050556">
    <property type="entry name" value="Type_II_TA_system_RNase"/>
</dbReference>
<proteinExistence type="inferred from homology"/>
<reference evidence="10" key="1">
    <citation type="submission" date="2011-01" db="EMBL/GenBank/DDBJ databases">
        <title>Complete sequence of chromosome of Acidobacterium sp. MP5ACTX9.</title>
        <authorList>
            <consortium name="US DOE Joint Genome Institute"/>
            <person name="Lucas S."/>
            <person name="Copeland A."/>
            <person name="Lapidus A."/>
            <person name="Cheng J.-F."/>
            <person name="Goodwin L."/>
            <person name="Pitluck S."/>
            <person name="Teshima H."/>
            <person name="Detter J.C."/>
            <person name="Han C."/>
            <person name="Tapia R."/>
            <person name="Land M."/>
            <person name="Hauser L."/>
            <person name="Kyrpides N."/>
            <person name="Ivanova N."/>
            <person name="Ovchinnikova G."/>
            <person name="Pagani I."/>
            <person name="Rawat S.R."/>
            <person name="Mannisto M."/>
            <person name="Haggblom M.M."/>
            <person name="Woyke T."/>
        </authorList>
    </citation>
    <scope>NUCLEOTIDE SEQUENCE [LARGE SCALE GENOMIC DNA]</scope>
    <source>
        <strain evidence="10">MP5ACTX9</strain>
    </source>
</reference>
<dbReference type="GO" id="GO:0016787">
    <property type="term" value="F:hydrolase activity"/>
    <property type="evidence" value="ECO:0007669"/>
    <property type="project" value="UniProtKB-KW"/>
</dbReference>
<dbReference type="Gene3D" id="3.40.50.1010">
    <property type="entry name" value="5'-nuclease"/>
    <property type="match status" value="1"/>
</dbReference>
<dbReference type="Proteomes" id="UP000000343">
    <property type="component" value="Chromosome"/>
</dbReference>
<evidence type="ECO:0000256" key="5">
    <source>
        <dbReference type="ARBA" id="ARBA00022801"/>
    </source>
</evidence>
<dbReference type="CDD" id="cd18746">
    <property type="entry name" value="PIN_VapC4-5_FitB-like"/>
    <property type="match status" value="1"/>
</dbReference>
<evidence type="ECO:0000256" key="7">
    <source>
        <dbReference type="ARBA" id="ARBA00038093"/>
    </source>
</evidence>
<evidence type="ECO:0000256" key="1">
    <source>
        <dbReference type="ARBA" id="ARBA00001946"/>
    </source>
</evidence>
<evidence type="ECO:0000256" key="4">
    <source>
        <dbReference type="ARBA" id="ARBA00022723"/>
    </source>
</evidence>
<evidence type="ECO:0000256" key="2">
    <source>
        <dbReference type="ARBA" id="ARBA00022649"/>
    </source>
</evidence>
<evidence type="ECO:0000256" key="3">
    <source>
        <dbReference type="ARBA" id="ARBA00022722"/>
    </source>
</evidence>
<dbReference type="PANTHER" id="PTHR33653">
    <property type="entry name" value="RIBONUCLEASE VAPC2"/>
    <property type="match status" value="1"/>
</dbReference>